<dbReference type="SUPFAM" id="SSF88946">
    <property type="entry name" value="Sigma2 domain of RNA polymerase sigma factors"/>
    <property type="match status" value="1"/>
</dbReference>
<evidence type="ECO:0000256" key="2">
    <source>
        <dbReference type="ARBA" id="ARBA00023015"/>
    </source>
</evidence>
<dbReference type="InterPro" id="IPR039425">
    <property type="entry name" value="RNA_pol_sigma-70-like"/>
</dbReference>
<protein>
    <submittedName>
        <fullName evidence="6">RNA polymerase sigma factor</fullName>
    </submittedName>
</protein>
<reference evidence="6 7" key="1">
    <citation type="submission" date="2023-07" db="EMBL/GenBank/DDBJ databases">
        <title>Nocardioides sp. nov WY-20 isolated from soil.</title>
        <authorList>
            <person name="Liu B."/>
            <person name="Wan Y."/>
        </authorList>
    </citation>
    <scope>NUCLEOTIDE SEQUENCE [LARGE SCALE GENOMIC DNA]</scope>
    <source>
        <strain evidence="6 7">WY-20</strain>
    </source>
</reference>
<dbReference type="InterPro" id="IPR036388">
    <property type="entry name" value="WH-like_DNA-bd_sf"/>
</dbReference>
<organism evidence="6 7">
    <name type="scientific">Nocardioides jiangxiensis</name>
    <dbReference type="NCBI Taxonomy" id="3064524"/>
    <lineage>
        <taxon>Bacteria</taxon>
        <taxon>Bacillati</taxon>
        <taxon>Actinomycetota</taxon>
        <taxon>Actinomycetes</taxon>
        <taxon>Propionibacteriales</taxon>
        <taxon>Nocardioidaceae</taxon>
        <taxon>Nocardioides</taxon>
    </lineage>
</organism>
<dbReference type="PANTHER" id="PTHR43133">
    <property type="entry name" value="RNA POLYMERASE ECF-TYPE SIGMA FACTO"/>
    <property type="match status" value="1"/>
</dbReference>
<dbReference type="Proteomes" id="UP001233314">
    <property type="component" value="Unassembled WGS sequence"/>
</dbReference>
<evidence type="ECO:0000259" key="5">
    <source>
        <dbReference type="Pfam" id="PF04545"/>
    </source>
</evidence>
<dbReference type="InterPro" id="IPR013324">
    <property type="entry name" value="RNA_pol_sigma_r3/r4-like"/>
</dbReference>
<sequence length="181" mass="20045">MSLDDDLVARARDGDADAVGVIYSTLAPKVLGYLTMRGAEDPEALTSEVFLAVIQQRRQLHGGADGVRRFVFSVAHHRYVDDVRRRNRRPATLAYEPSDDPRTDSPAEDVAIEQVSLAEVRALLRQLTPDQAAVISLRMMGDFSLQETADLLDRSVGSVKQLQRRALEALRQMITNEVDAG</sequence>
<evidence type="ECO:0000256" key="4">
    <source>
        <dbReference type="ARBA" id="ARBA00023163"/>
    </source>
</evidence>
<name>A0ABT9AZD1_9ACTN</name>
<keyword evidence="2" id="KW-0805">Transcription regulation</keyword>
<dbReference type="CDD" id="cd06171">
    <property type="entry name" value="Sigma70_r4"/>
    <property type="match status" value="1"/>
</dbReference>
<dbReference type="Gene3D" id="1.10.1740.10">
    <property type="match status" value="1"/>
</dbReference>
<accession>A0ABT9AZD1</accession>
<feature type="domain" description="RNA polymerase sigma-70 region 4" evidence="5">
    <location>
        <begin position="123"/>
        <end position="172"/>
    </location>
</feature>
<evidence type="ECO:0000313" key="6">
    <source>
        <dbReference type="EMBL" id="MDO7867805.1"/>
    </source>
</evidence>
<gene>
    <name evidence="6" type="ORF">Q5722_05420</name>
</gene>
<dbReference type="Gene3D" id="1.10.10.10">
    <property type="entry name" value="Winged helix-like DNA-binding domain superfamily/Winged helix DNA-binding domain"/>
    <property type="match status" value="1"/>
</dbReference>
<proteinExistence type="inferred from homology"/>
<dbReference type="SUPFAM" id="SSF88659">
    <property type="entry name" value="Sigma3 and sigma4 domains of RNA polymerase sigma factors"/>
    <property type="match status" value="1"/>
</dbReference>
<keyword evidence="3" id="KW-0731">Sigma factor</keyword>
<comment type="similarity">
    <text evidence="1">Belongs to the sigma-70 factor family. ECF subfamily.</text>
</comment>
<dbReference type="InterPro" id="IPR014284">
    <property type="entry name" value="RNA_pol_sigma-70_dom"/>
</dbReference>
<dbReference type="InterPro" id="IPR007630">
    <property type="entry name" value="RNA_pol_sigma70_r4"/>
</dbReference>
<dbReference type="InterPro" id="IPR013325">
    <property type="entry name" value="RNA_pol_sigma_r2"/>
</dbReference>
<evidence type="ECO:0000256" key="1">
    <source>
        <dbReference type="ARBA" id="ARBA00010641"/>
    </source>
</evidence>
<dbReference type="NCBIfam" id="TIGR02937">
    <property type="entry name" value="sigma70-ECF"/>
    <property type="match status" value="1"/>
</dbReference>
<keyword evidence="4" id="KW-0804">Transcription</keyword>
<comment type="caution">
    <text evidence="6">The sequence shown here is derived from an EMBL/GenBank/DDBJ whole genome shotgun (WGS) entry which is preliminary data.</text>
</comment>
<dbReference type="RefSeq" id="WP_305027188.1">
    <property type="nucleotide sequence ID" value="NZ_JAUQTA010000001.1"/>
</dbReference>
<evidence type="ECO:0000313" key="7">
    <source>
        <dbReference type="Proteomes" id="UP001233314"/>
    </source>
</evidence>
<dbReference type="Pfam" id="PF04545">
    <property type="entry name" value="Sigma70_r4"/>
    <property type="match status" value="1"/>
</dbReference>
<dbReference type="PANTHER" id="PTHR43133:SF57">
    <property type="entry name" value="RNA POLYMERASE SIGMA-70 FACTOR"/>
    <property type="match status" value="1"/>
</dbReference>
<keyword evidence="7" id="KW-1185">Reference proteome</keyword>
<dbReference type="EMBL" id="JAUQTA010000001">
    <property type="protein sequence ID" value="MDO7867805.1"/>
    <property type="molecule type" value="Genomic_DNA"/>
</dbReference>
<evidence type="ECO:0000256" key="3">
    <source>
        <dbReference type="ARBA" id="ARBA00023082"/>
    </source>
</evidence>